<accession>A0A024GRA2</accession>
<gene>
    <name evidence="1" type="ORF">BN9_100870</name>
</gene>
<reference evidence="1 2" key="1">
    <citation type="submission" date="2012-05" db="EMBL/GenBank/DDBJ databases">
        <title>Recombination and specialization in a pathogen metapopulation.</title>
        <authorList>
            <person name="Gardiner A."/>
            <person name="Kemen E."/>
            <person name="Schultz-Larsen T."/>
            <person name="MacLean D."/>
            <person name="Van Oosterhout C."/>
            <person name="Jones J.D.G."/>
        </authorList>
    </citation>
    <scope>NUCLEOTIDE SEQUENCE [LARGE SCALE GENOMIC DNA]</scope>
    <source>
        <strain evidence="1 2">Ac Nc2</strain>
    </source>
</reference>
<name>A0A024GRA2_9STRA</name>
<evidence type="ECO:0000313" key="2">
    <source>
        <dbReference type="Proteomes" id="UP000053237"/>
    </source>
</evidence>
<dbReference type="EMBL" id="CAIX01000253">
    <property type="protein sequence ID" value="CCI48878.1"/>
    <property type="molecule type" value="Genomic_DNA"/>
</dbReference>
<comment type="caution">
    <text evidence="1">The sequence shown here is derived from an EMBL/GenBank/DDBJ whole genome shotgun (WGS) entry which is preliminary data.</text>
</comment>
<protein>
    <submittedName>
        <fullName evidence="1">Uncharacterized protein</fullName>
    </submittedName>
</protein>
<dbReference type="Proteomes" id="UP000053237">
    <property type="component" value="Unassembled WGS sequence"/>
</dbReference>
<evidence type="ECO:0000313" key="1">
    <source>
        <dbReference type="EMBL" id="CCI48878.1"/>
    </source>
</evidence>
<dbReference type="InParanoid" id="A0A024GRA2"/>
<keyword evidence="2" id="KW-1185">Reference proteome</keyword>
<organism evidence="1 2">
    <name type="scientific">Albugo candida</name>
    <dbReference type="NCBI Taxonomy" id="65357"/>
    <lineage>
        <taxon>Eukaryota</taxon>
        <taxon>Sar</taxon>
        <taxon>Stramenopiles</taxon>
        <taxon>Oomycota</taxon>
        <taxon>Peronosporomycetes</taxon>
        <taxon>Albuginales</taxon>
        <taxon>Albuginaceae</taxon>
        <taxon>Albugo</taxon>
    </lineage>
</organism>
<proteinExistence type="predicted"/>
<sequence>MHAYQCKPFFRFWTSFTQTNVKSNTKTCFMNVFENFSSTIVLEPRVNLPRLCFWREVACVSSCCFLDFAHISARRMRKAQMWIYSFIKRLEDYSSYSYDPSHLVRASIHHDL</sequence>
<dbReference type="AlphaFoldDB" id="A0A024GRA2"/>